<dbReference type="HOGENOM" id="CLU_049311_0_1_3"/>
<evidence type="ECO:0000313" key="1">
    <source>
        <dbReference type="EMBL" id="ACL44521.1"/>
    </source>
</evidence>
<sequence>MKQFSPRRLLNQVYGAVIRSRIDSYEGLDWQRSAIVFAPHPDDETLGCGGTIIRKKQADARVSIVFMTDGSQSHAHLMPPEQLKQRRAGEAIAATQKLGVSQDDLTFLDFRDGALSENFAQATHRVVAILNRLHPQEVFIPYRKDGVSDHDATNRIVLAALTVYDKPITVYEYPIWFWRHYPFTGLSRKPYETKLILKQSWLAGFGTQLLMQFRCAVYIGDCLEQKRAALKEHKTQMEQLFPGTEWQTLADVANGEFLACFFREYELFRCYSTADTGSNRSRNSLVEGGTPA</sequence>
<proteinExistence type="predicted"/>
<dbReference type="InterPro" id="IPR003737">
    <property type="entry name" value="GlcNAc_PI_deacetylase-related"/>
</dbReference>
<dbReference type="InterPro" id="IPR024078">
    <property type="entry name" value="LmbE-like_dom_sf"/>
</dbReference>
<dbReference type="AlphaFoldDB" id="B8HV69"/>
<accession>B8HV69</accession>
<gene>
    <name evidence="1" type="ordered locus">Cyan7425_2160</name>
</gene>
<dbReference type="SUPFAM" id="SSF102588">
    <property type="entry name" value="LmbE-like"/>
    <property type="match status" value="1"/>
</dbReference>
<dbReference type="eggNOG" id="COG2120">
    <property type="taxonomic scope" value="Bacteria"/>
</dbReference>
<dbReference type="OrthoDB" id="9790023at2"/>
<name>B8HV69_CYAP4</name>
<reference evidence="1" key="1">
    <citation type="submission" date="2009-01" db="EMBL/GenBank/DDBJ databases">
        <title>Complete sequence of chromosome Cyanothece sp. PCC 7425.</title>
        <authorList>
            <consortium name="US DOE Joint Genome Institute"/>
            <person name="Lucas S."/>
            <person name="Copeland A."/>
            <person name="Lapidus A."/>
            <person name="Glavina del Rio T."/>
            <person name="Dalin E."/>
            <person name="Tice H."/>
            <person name="Bruce D."/>
            <person name="Goodwin L."/>
            <person name="Pitluck S."/>
            <person name="Sims D."/>
            <person name="Meineke L."/>
            <person name="Brettin T."/>
            <person name="Detter J.C."/>
            <person name="Han C."/>
            <person name="Larimer F."/>
            <person name="Land M."/>
            <person name="Hauser L."/>
            <person name="Kyrpides N."/>
            <person name="Ovchinnikova G."/>
            <person name="Liberton M."/>
            <person name="Stoeckel J."/>
            <person name="Banerjee A."/>
            <person name="Singh A."/>
            <person name="Page L."/>
            <person name="Sato H."/>
            <person name="Zhao L."/>
            <person name="Sherman L."/>
            <person name="Pakrasi H."/>
            <person name="Richardson P."/>
        </authorList>
    </citation>
    <scope>NUCLEOTIDE SEQUENCE</scope>
    <source>
        <strain evidence="1">PCC 7425</strain>
    </source>
</reference>
<dbReference type="Gene3D" id="3.40.50.10320">
    <property type="entry name" value="LmbE-like"/>
    <property type="match status" value="1"/>
</dbReference>
<protein>
    <submittedName>
        <fullName evidence="1">LmbE family protein</fullName>
    </submittedName>
</protein>
<dbReference type="Pfam" id="PF02585">
    <property type="entry name" value="PIG-L"/>
    <property type="match status" value="1"/>
</dbReference>
<organism evidence="1">
    <name type="scientific">Cyanothece sp. (strain PCC 7425 / ATCC 29141)</name>
    <dbReference type="NCBI Taxonomy" id="395961"/>
    <lineage>
        <taxon>Bacteria</taxon>
        <taxon>Bacillati</taxon>
        <taxon>Cyanobacteriota</taxon>
        <taxon>Cyanophyceae</taxon>
        <taxon>Gomontiellales</taxon>
        <taxon>Cyanothecaceae</taxon>
        <taxon>Cyanothece</taxon>
    </lineage>
</organism>
<dbReference type="PANTHER" id="PTHR12993:SF11">
    <property type="entry name" value="N-ACETYLGLUCOSAMINYL-PHOSPHATIDYLINOSITOL DE-N-ACETYLASE"/>
    <property type="match status" value="1"/>
</dbReference>
<dbReference type="PANTHER" id="PTHR12993">
    <property type="entry name" value="N-ACETYLGLUCOSAMINYL-PHOSPHATIDYLINOSITOL DE-N-ACETYLASE-RELATED"/>
    <property type="match status" value="1"/>
</dbReference>
<dbReference type="EMBL" id="CP001344">
    <property type="protein sequence ID" value="ACL44521.1"/>
    <property type="molecule type" value="Genomic_DNA"/>
</dbReference>
<dbReference type="STRING" id="395961.Cyan7425_2160"/>
<dbReference type="KEGG" id="cyn:Cyan7425_2160"/>
<dbReference type="GO" id="GO:0016811">
    <property type="term" value="F:hydrolase activity, acting on carbon-nitrogen (but not peptide) bonds, in linear amides"/>
    <property type="evidence" value="ECO:0007669"/>
    <property type="project" value="TreeGrafter"/>
</dbReference>